<keyword evidence="4" id="KW-1185">Reference proteome</keyword>
<dbReference type="AlphaFoldDB" id="A0A6N9H859"/>
<gene>
    <name evidence="3" type="ORF">GSY69_07210</name>
</gene>
<name>A0A6N9H859_9MICO</name>
<evidence type="ECO:0000256" key="1">
    <source>
        <dbReference type="SAM" id="MobiDB-lite"/>
    </source>
</evidence>
<feature type="region of interest" description="Disordered" evidence="1">
    <location>
        <begin position="49"/>
        <end position="72"/>
    </location>
</feature>
<proteinExistence type="predicted"/>
<protein>
    <recommendedName>
        <fullName evidence="5">ATP-binding protein</fullName>
    </recommendedName>
</protein>
<dbReference type="RefSeq" id="WP_160953192.1">
    <property type="nucleotide sequence ID" value="NZ_WWEQ01000024.1"/>
</dbReference>
<organism evidence="3 4">
    <name type="scientific">Brevibacterium rongguiense</name>
    <dbReference type="NCBI Taxonomy" id="2695267"/>
    <lineage>
        <taxon>Bacteria</taxon>
        <taxon>Bacillati</taxon>
        <taxon>Actinomycetota</taxon>
        <taxon>Actinomycetes</taxon>
        <taxon>Micrococcales</taxon>
        <taxon>Brevibacteriaceae</taxon>
        <taxon>Brevibacterium</taxon>
    </lineage>
</organism>
<evidence type="ECO:0000313" key="4">
    <source>
        <dbReference type="Proteomes" id="UP000469215"/>
    </source>
</evidence>
<comment type="caution">
    <text evidence="3">The sequence shown here is derived from an EMBL/GenBank/DDBJ whole genome shotgun (WGS) entry which is preliminary data.</text>
</comment>
<feature type="chain" id="PRO_5026821697" description="ATP-binding protein" evidence="2">
    <location>
        <begin position="31"/>
        <end position="125"/>
    </location>
</feature>
<evidence type="ECO:0008006" key="5">
    <source>
        <dbReference type="Google" id="ProtNLM"/>
    </source>
</evidence>
<keyword evidence="2" id="KW-0732">Signal</keyword>
<sequence>MKKLTTTLAGIAAAGAGILGLAAVPATAQAGGPQAASIAHVRAAVLPQAEVRSGSKSAKTGTDSADGADDDVVTIGGSGASPDLMALLEAPARAAAGTVTTAAGTVSVSVTRAAAAAGDPAAVAA</sequence>
<feature type="signal peptide" evidence="2">
    <location>
        <begin position="1"/>
        <end position="30"/>
    </location>
</feature>
<reference evidence="3 4" key="1">
    <citation type="submission" date="2020-01" db="EMBL/GenBank/DDBJ databases">
        <authorList>
            <person name="Deng T."/>
        </authorList>
    </citation>
    <scope>NUCLEOTIDE SEQUENCE [LARGE SCALE GENOMIC DNA]</scope>
    <source>
        <strain evidence="3 4">5221</strain>
    </source>
</reference>
<dbReference type="Proteomes" id="UP000469215">
    <property type="component" value="Unassembled WGS sequence"/>
</dbReference>
<accession>A0A6N9H859</accession>
<evidence type="ECO:0000256" key="2">
    <source>
        <dbReference type="SAM" id="SignalP"/>
    </source>
</evidence>
<evidence type="ECO:0000313" key="3">
    <source>
        <dbReference type="EMBL" id="MYM19762.1"/>
    </source>
</evidence>
<dbReference type="EMBL" id="WWEQ01000024">
    <property type="protein sequence ID" value="MYM19762.1"/>
    <property type="molecule type" value="Genomic_DNA"/>
</dbReference>